<proteinExistence type="predicted"/>
<evidence type="ECO:0000313" key="3">
    <source>
        <dbReference type="Proteomes" id="UP000315343"/>
    </source>
</evidence>
<dbReference type="InterPro" id="IPR025664">
    <property type="entry name" value="Spore_III_AC/AD"/>
</dbReference>
<comment type="caution">
    <text evidence="2">The sequence shown here is derived from an EMBL/GenBank/DDBJ whole genome shotgun (WGS) entry which is preliminary data.</text>
</comment>
<organism evidence="2 3">
    <name type="scientific">Sedimentibacter saalensis</name>
    <dbReference type="NCBI Taxonomy" id="130788"/>
    <lineage>
        <taxon>Bacteria</taxon>
        <taxon>Bacillati</taxon>
        <taxon>Bacillota</taxon>
        <taxon>Tissierellia</taxon>
        <taxon>Sedimentibacter</taxon>
    </lineage>
</organism>
<dbReference type="NCBIfam" id="TIGR02848">
    <property type="entry name" value="spore_III_AC"/>
    <property type="match status" value="1"/>
</dbReference>
<dbReference type="Pfam" id="PF06686">
    <property type="entry name" value="SpoIIIAC"/>
    <property type="match status" value="1"/>
</dbReference>
<feature type="transmembrane region" description="Helical" evidence="1">
    <location>
        <begin position="6"/>
        <end position="24"/>
    </location>
</feature>
<accession>A0A562JHY5</accession>
<dbReference type="AlphaFoldDB" id="A0A562JHY5"/>
<keyword evidence="1" id="KW-0472">Membrane</keyword>
<protein>
    <submittedName>
        <fullName evidence="2">Stage III sporulation protein AC</fullName>
    </submittedName>
</protein>
<reference evidence="2 3" key="1">
    <citation type="submission" date="2019-07" db="EMBL/GenBank/DDBJ databases">
        <title>Genomic Encyclopedia of Type Strains, Phase I: the one thousand microbial genomes (KMG-I) project.</title>
        <authorList>
            <person name="Kyrpides N."/>
        </authorList>
    </citation>
    <scope>NUCLEOTIDE SEQUENCE [LARGE SCALE GENOMIC DNA]</scope>
    <source>
        <strain evidence="2 3">DSM 13558</strain>
    </source>
</reference>
<dbReference type="EMBL" id="VLKH01000002">
    <property type="protein sequence ID" value="TWH82445.1"/>
    <property type="molecule type" value="Genomic_DNA"/>
</dbReference>
<gene>
    <name evidence="2" type="ORF">LY60_00743</name>
</gene>
<dbReference type="InterPro" id="IPR009570">
    <property type="entry name" value="Spore_III_AC"/>
</dbReference>
<dbReference type="RefSeq" id="WP_019227081.1">
    <property type="nucleotide sequence ID" value="NZ_DAMBUX010000001.1"/>
</dbReference>
<keyword evidence="1" id="KW-0812">Transmembrane</keyword>
<dbReference type="NCBIfam" id="TIGR01167">
    <property type="entry name" value="LPXTG_anchor"/>
    <property type="match status" value="1"/>
</dbReference>
<keyword evidence="3" id="KW-1185">Reference proteome</keyword>
<evidence type="ECO:0000256" key="1">
    <source>
        <dbReference type="SAM" id="Phobius"/>
    </source>
</evidence>
<dbReference type="OrthoDB" id="9800383at2"/>
<name>A0A562JHY5_9FIRM</name>
<dbReference type="Proteomes" id="UP000315343">
    <property type="component" value="Unassembled WGS sequence"/>
</dbReference>
<keyword evidence="1" id="KW-1133">Transmembrane helix</keyword>
<sequence>MDVDLIFKVGAIGIVVAVFNQILAKTGRDEQAMFVTLAGVIVVMTLIVGMMNDLFMEVKSVFNLY</sequence>
<feature type="transmembrane region" description="Helical" evidence="1">
    <location>
        <begin position="31"/>
        <end position="51"/>
    </location>
</feature>
<evidence type="ECO:0000313" key="2">
    <source>
        <dbReference type="EMBL" id="TWH82445.1"/>
    </source>
</evidence>